<organism evidence="1 2">
    <name type="scientific">Dermacentor silvarum</name>
    <name type="common">Tick</name>
    <dbReference type="NCBI Taxonomy" id="543639"/>
    <lineage>
        <taxon>Eukaryota</taxon>
        <taxon>Metazoa</taxon>
        <taxon>Ecdysozoa</taxon>
        <taxon>Arthropoda</taxon>
        <taxon>Chelicerata</taxon>
        <taxon>Arachnida</taxon>
        <taxon>Acari</taxon>
        <taxon>Parasitiformes</taxon>
        <taxon>Ixodida</taxon>
        <taxon>Ixodoidea</taxon>
        <taxon>Ixodidae</taxon>
        <taxon>Rhipicephalinae</taxon>
        <taxon>Dermacentor</taxon>
    </lineage>
</organism>
<dbReference type="Proteomes" id="UP000821865">
    <property type="component" value="Chromosome 6"/>
</dbReference>
<proteinExistence type="predicted"/>
<name>A0ACB8CIU5_DERSI</name>
<accession>A0ACB8CIU5</accession>
<evidence type="ECO:0000313" key="2">
    <source>
        <dbReference type="Proteomes" id="UP000821865"/>
    </source>
</evidence>
<dbReference type="EMBL" id="CM023475">
    <property type="protein sequence ID" value="KAH7944760.1"/>
    <property type="molecule type" value="Genomic_DNA"/>
</dbReference>
<sequence length="515" mass="56026">MRRSTDPGRHTDPNRYHLLDVPCDLRELPASPQRASPARRVPHSPTTMEELVEAETISPQDYHPGEWQTVLRAYRNRAPGSNSSPKPNSTASVQAKPNASNAGAPTDAASVTIPAAFKETPQLLRTTRGLSLDKLPAPSLLQALRTSPSCSVMGELYIRVHPTNNTFTVATVAEATALALVKIQEITIDGNKYPVAAYIAAPPAAVKGVISRAYWNETPEQILNDLQHRNPEADIMAACRMGQTASILITFASGPVPHTIKYMCVVHRCTKYKGSPDACTNCRKPGHRYDVCPLPKTGLCPRCGEKQETQEDPCKPKCILCGGNHLTGTGSCKARTPQPRRQTVTKPKIAVPTAKDFPPLAPHQDRQRAWTKPTSTPPTSLREEEIAHLREEVRHLRAAANAIPSTLPPPPLPTPQLSTPPPQKKRRQDDTPDIDSNLKDFAQQLEANNLAKTQNYIEATITKLTEAVISQVTTAILQQIPQINAGMSSHTPAGNPIAPPILRPPTLQHGLADGK</sequence>
<keyword evidence="2" id="KW-1185">Reference proteome</keyword>
<protein>
    <submittedName>
        <fullName evidence="1">Uncharacterized protein</fullName>
    </submittedName>
</protein>
<reference evidence="1" key="1">
    <citation type="submission" date="2020-05" db="EMBL/GenBank/DDBJ databases">
        <title>Large-scale comparative analyses of tick genomes elucidate their genetic diversity and vector capacities.</title>
        <authorList>
            <person name="Jia N."/>
            <person name="Wang J."/>
            <person name="Shi W."/>
            <person name="Du L."/>
            <person name="Sun Y."/>
            <person name="Zhan W."/>
            <person name="Jiang J."/>
            <person name="Wang Q."/>
            <person name="Zhang B."/>
            <person name="Ji P."/>
            <person name="Sakyi L.B."/>
            <person name="Cui X."/>
            <person name="Yuan T."/>
            <person name="Jiang B."/>
            <person name="Yang W."/>
            <person name="Lam T.T.-Y."/>
            <person name="Chang Q."/>
            <person name="Ding S."/>
            <person name="Wang X."/>
            <person name="Zhu J."/>
            <person name="Ruan X."/>
            <person name="Zhao L."/>
            <person name="Wei J."/>
            <person name="Que T."/>
            <person name="Du C."/>
            <person name="Cheng J."/>
            <person name="Dai P."/>
            <person name="Han X."/>
            <person name="Huang E."/>
            <person name="Gao Y."/>
            <person name="Liu J."/>
            <person name="Shao H."/>
            <person name="Ye R."/>
            <person name="Li L."/>
            <person name="Wei W."/>
            <person name="Wang X."/>
            <person name="Wang C."/>
            <person name="Yang T."/>
            <person name="Huo Q."/>
            <person name="Li W."/>
            <person name="Guo W."/>
            <person name="Chen H."/>
            <person name="Zhou L."/>
            <person name="Ni X."/>
            <person name="Tian J."/>
            <person name="Zhou Y."/>
            <person name="Sheng Y."/>
            <person name="Liu T."/>
            <person name="Pan Y."/>
            <person name="Xia L."/>
            <person name="Li J."/>
            <person name="Zhao F."/>
            <person name="Cao W."/>
        </authorList>
    </citation>
    <scope>NUCLEOTIDE SEQUENCE</scope>
    <source>
        <strain evidence="1">Dsil-2018</strain>
    </source>
</reference>
<gene>
    <name evidence="1" type="ORF">HPB49_000067</name>
</gene>
<evidence type="ECO:0000313" key="1">
    <source>
        <dbReference type="EMBL" id="KAH7944760.1"/>
    </source>
</evidence>
<comment type="caution">
    <text evidence="1">The sequence shown here is derived from an EMBL/GenBank/DDBJ whole genome shotgun (WGS) entry which is preliminary data.</text>
</comment>